<reference evidence="1" key="1">
    <citation type="submission" date="2022-07" db="EMBL/GenBank/DDBJ databases">
        <title>Phylogenomic reconstructions and comparative analyses of Kickxellomycotina fungi.</title>
        <authorList>
            <person name="Reynolds N.K."/>
            <person name="Stajich J.E."/>
            <person name="Barry K."/>
            <person name="Grigoriev I.V."/>
            <person name="Crous P."/>
            <person name="Smith M.E."/>
        </authorList>
    </citation>
    <scope>NUCLEOTIDE SEQUENCE</scope>
    <source>
        <strain evidence="1">RSA 861</strain>
    </source>
</reference>
<comment type="caution">
    <text evidence="1">The sequence shown here is derived from an EMBL/GenBank/DDBJ whole genome shotgun (WGS) entry which is preliminary data.</text>
</comment>
<dbReference type="EMBL" id="JANBPT010000420">
    <property type="protein sequence ID" value="KAJ1921432.1"/>
    <property type="molecule type" value="Genomic_DNA"/>
</dbReference>
<dbReference type="AlphaFoldDB" id="A0A9W8A6I4"/>
<keyword evidence="2" id="KW-1185">Reference proteome</keyword>
<dbReference type="Proteomes" id="UP001150569">
    <property type="component" value="Unassembled WGS sequence"/>
</dbReference>
<organism evidence="1 2">
    <name type="scientific">Tieghemiomyces parasiticus</name>
    <dbReference type="NCBI Taxonomy" id="78921"/>
    <lineage>
        <taxon>Eukaryota</taxon>
        <taxon>Fungi</taxon>
        <taxon>Fungi incertae sedis</taxon>
        <taxon>Zoopagomycota</taxon>
        <taxon>Kickxellomycotina</taxon>
        <taxon>Dimargaritomycetes</taxon>
        <taxon>Dimargaritales</taxon>
        <taxon>Dimargaritaceae</taxon>
        <taxon>Tieghemiomyces</taxon>
    </lineage>
</organism>
<evidence type="ECO:0000313" key="2">
    <source>
        <dbReference type="Proteomes" id="UP001150569"/>
    </source>
</evidence>
<proteinExistence type="predicted"/>
<accession>A0A9W8A6I4</accession>
<gene>
    <name evidence="1" type="ORF">IWQ60_006776</name>
</gene>
<name>A0A9W8A6I4_9FUNG</name>
<evidence type="ECO:0000313" key="1">
    <source>
        <dbReference type="EMBL" id="KAJ1921432.1"/>
    </source>
</evidence>
<sequence length="191" mass="22401">MVYVNRVLNLDDPNLGRRPIQSYVNAYDMNEEYLMRHMEGRRVTAFLRQDPELMTYLFWGMIHYSDHVMDIEDLEYYVIEQLAVVRGASIRERYIRSVGIPQTMASSPEVIHPTTSETSESRDALPSIRMDFNPTVFEMEARAAWTRLQETRPNVHDERLRIALILWDANRDIITGRSELAPSDPYGIYRT</sequence>
<protein>
    <submittedName>
        <fullName evidence="1">Uncharacterized protein</fullName>
    </submittedName>
</protein>